<dbReference type="SUPFAM" id="SSF55729">
    <property type="entry name" value="Acyl-CoA N-acyltransferases (Nat)"/>
    <property type="match status" value="1"/>
</dbReference>
<dbReference type="Pfam" id="PF13673">
    <property type="entry name" value="Acetyltransf_10"/>
    <property type="match status" value="1"/>
</dbReference>
<dbReference type="PANTHER" id="PTHR43877:SF2">
    <property type="entry name" value="AMINOALKYLPHOSPHONATE N-ACETYLTRANSFERASE-RELATED"/>
    <property type="match status" value="1"/>
</dbReference>
<dbReference type="InterPro" id="IPR050832">
    <property type="entry name" value="Bact_Acetyltransf"/>
</dbReference>
<dbReference type="CDD" id="cd04301">
    <property type="entry name" value="NAT_SF"/>
    <property type="match status" value="1"/>
</dbReference>
<dbReference type="RefSeq" id="WP_160423162.1">
    <property type="nucleotide sequence ID" value="NZ_WSTA01000013.1"/>
</dbReference>
<accession>A0A6I4P3K7</accession>
<sequence>MTEWMLRAAEPSDLADVVALKAATMRADLERLGRWDDERSAARVAGAFAPDRTRVIQIDGRTAGSISLRRDGESVWLELFYVDPALQGRGIGAGVLRSILTEFDDRELRLDVLQGSRARGLYERHGFVFESEDEIDVILVRRPSPAVLGE</sequence>
<evidence type="ECO:0000313" key="5">
    <source>
        <dbReference type="Proteomes" id="UP000438182"/>
    </source>
</evidence>
<dbReference type="InterPro" id="IPR016181">
    <property type="entry name" value="Acyl_CoA_acyltransferase"/>
</dbReference>
<organism evidence="4 5">
    <name type="scientific">Agromyces seonyuensis</name>
    <dbReference type="NCBI Taxonomy" id="2662446"/>
    <lineage>
        <taxon>Bacteria</taxon>
        <taxon>Bacillati</taxon>
        <taxon>Actinomycetota</taxon>
        <taxon>Actinomycetes</taxon>
        <taxon>Micrococcales</taxon>
        <taxon>Microbacteriaceae</taxon>
        <taxon>Agromyces</taxon>
    </lineage>
</organism>
<dbReference type="InterPro" id="IPR000182">
    <property type="entry name" value="GNAT_dom"/>
</dbReference>
<dbReference type="PROSITE" id="PS51186">
    <property type="entry name" value="GNAT"/>
    <property type="match status" value="1"/>
</dbReference>
<protein>
    <submittedName>
        <fullName evidence="4">GNAT family N-acetyltransferase</fullName>
    </submittedName>
</protein>
<name>A0A6I4P3K7_9MICO</name>
<evidence type="ECO:0000259" key="3">
    <source>
        <dbReference type="PROSITE" id="PS51186"/>
    </source>
</evidence>
<dbReference type="GO" id="GO:0016747">
    <property type="term" value="F:acyltransferase activity, transferring groups other than amino-acyl groups"/>
    <property type="evidence" value="ECO:0007669"/>
    <property type="project" value="InterPro"/>
</dbReference>
<proteinExistence type="predicted"/>
<reference evidence="4 5" key="1">
    <citation type="submission" date="2019-12" db="EMBL/GenBank/DDBJ databases">
        <authorList>
            <person name="Kim Y.S."/>
        </authorList>
    </citation>
    <scope>NUCLEOTIDE SEQUENCE [LARGE SCALE GENOMIC DNA]</scope>
    <source>
        <strain evidence="4 5">MMS17-SY077</strain>
    </source>
</reference>
<keyword evidence="5" id="KW-1185">Reference proteome</keyword>
<comment type="caution">
    <text evidence="4">The sequence shown here is derived from an EMBL/GenBank/DDBJ whole genome shotgun (WGS) entry which is preliminary data.</text>
</comment>
<keyword evidence="2" id="KW-0012">Acyltransferase</keyword>
<dbReference type="Gene3D" id="3.40.630.30">
    <property type="match status" value="1"/>
</dbReference>
<feature type="domain" description="N-acetyltransferase" evidence="3">
    <location>
        <begin position="4"/>
        <end position="145"/>
    </location>
</feature>
<dbReference type="Proteomes" id="UP000438182">
    <property type="component" value="Unassembled WGS sequence"/>
</dbReference>
<evidence type="ECO:0000256" key="1">
    <source>
        <dbReference type="ARBA" id="ARBA00022679"/>
    </source>
</evidence>
<gene>
    <name evidence="4" type="ORF">GB864_04510</name>
</gene>
<evidence type="ECO:0000313" key="4">
    <source>
        <dbReference type="EMBL" id="MWB97814.1"/>
    </source>
</evidence>
<dbReference type="EMBL" id="WSTA01000013">
    <property type="protein sequence ID" value="MWB97814.1"/>
    <property type="molecule type" value="Genomic_DNA"/>
</dbReference>
<evidence type="ECO:0000256" key="2">
    <source>
        <dbReference type="ARBA" id="ARBA00023315"/>
    </source>
</evidence>
<dbReference type="PANTHER" id="PTHR43877">
    <property type="entry name" value="AMINOALKYLPHOSPHONATE N-ACETYLTRANSFERASE-RELATED-RELATED"/>
    <property type="match status" value="1"/>
</dbReference>
<dbReference type="AlphaFoldDB" id="A0A6I4P3K7"/>
<keyword evidence="1 4" id="KW-0808">Transferase</keyword>